<dbReference type="InterPro" id="IPR001680">
    <property type="entry name" value="WD40_rpt"/>
</dbReference>
<dbReference type="Pfam" id="PF00400">
    <property type="entry name" value="WD40"/>
    <property type="match status" value="1"/>
</dbReference>
<feature type="domain" description="F-box" evidence="3">
    <location>
        <begin position="1"/>
        <end position="45"/>
    </location>
</feature>
<dbReference type="InterPro" id="IPR001810">
    <property type="entry name" value="F-box_dom"/>
</dbReference>
<name>L9KH56_TUPCH</name>
<dbReference type="GO" id="GO:0005737">
    <property type="term" value="C:cytoplasm"/>
    <property type="evidence" value="ECO:0007669"/>
    <property type="project" value="TreeGrafter"/>
</dbReference>
<dbReference type="PANTHER" id="PTHR46550:SF2">
    <property type="entry name" value="EXPRESSED SEQUENCE C85627-RELATED"/>
    <property type="match status" value="1"/>
</dbReference>
<reference evidence="5" key="2">
    <citation type="journal article" date="2013" name="Nat. Commun.">
        <title>Genome of the Chinese tree shrew.</title>
        <authorList>
            <person name="Fan Y."/>
            <person name="Huang Z.Y."/>
            <person name="Cao C.C."/>
            <person name="Chen C.S."/>
            <person name="Chen Y.X."/>
            <person name="Fan D.D."/>
            <person name="He J."/>
            <person name="Hou H.L."/>
            <person name="Hu L."/>
            <person name="Hu X.T."/>
            <person name="Jiang X.T."/>
            <person name="Lai R."/>
            <person name="Lang Y.S."/>
            <person name="Liang B."/>
            <person name="Liao S.G."/>
            <person name="Mu D."/>
            <person name="Ma Y.Y."/>
            <person name="Niu Y.Y."/>
            <person name="Sun X.Q."/>
            <person name="Xia J.Q."/>
            <person name="Xiao J."/>
            <person name="Xiong Z.Q."/>
            <person name="Xu L."/>
            <person name="Yang L."/>
            <person name="Zhang Y."/>
            <person name="Zhao W."/>
            <person name="Zhao X.D."/>
            <person name="Zheng Y.T."/>
            <person name="Zhou J.M."/>
            <person name="Zhu Y.B."/>
            <person name="Zhang G.J."/>
            <person name="Wang J."/>
            <person name="Yao Y.G."/>
        </authorList>
    </citation>
    <scope>NUCLEOTIDE SEQUENCE [LARGE SCALE GENOMIC DNA]</scope>
</reference>
<dbReference type="EMBL" id="KB320853">
    <property type="protein sequence ID" value="ELW61834.1"/>
    <property type="molecule type" value="Genomic_DNA"/>
</dbReference>
<dbReference type="AlphaFoldDB" id="L9KH56"/>
<dbReference type="PROSITE" id="PS50181">
    <property type="entry name" value="FBOX"/>
    <property type="match status" value="1"/>
</dbReference>
<gene>
    <name evidence="4" type="ORF">TREES_T100014242</name>
</gene>
<sequence length="535" mass="59385">MAARLGPHELLHVFSFLEARDLLSAAQVDKVWNEVSKTKELWRQLCLRRWSSSKASQVVLGTQKWRQYYLCRSELEFRMESGRPEKDFICRAISGHTGEIHGLSYISVSEYQFDGGKKSVVCTVSSDCTVRAWDLHEGVEIWSSPVQPAALVNLVTYPQLQLVVTVDERGLIKVWKAENGWECASFCLPTLSSALEACNHPEGPFLLAASAEGVLYVLTVPPLQVVSTVTLFPHHSVSLLCSPDHQWVFASVQDSDLSPKVLSTHTLLHPSEDEPPVCSTLPIRHSSRACWAPEEAARLTVMHKNDNSMQLVVTTYELGAQKSRDRMDILGKVPWQVCVSPPLQCDASSMGSQVSHGAFSSLQGLCLSRETKPCALFLKVKQIASFLLPDTTRPPHLMKGHGSQVILLVSGSELVLFTVHGLQLAAFQDHQRPIMAMWVDSSCVVTSSFDLSLRVYMWNKENKLPVLKSCYHLLGGSHSGFTHVESDSMSIVGVEARSTGTSILRVYHFRVQRGSEECVTDDGVTSRTNSHICRD</sequence>
<dbReference type="STRING" id="246437.L9KH56"/>
<dbReference type="Gene3D" id="1.20.1280.50">
    <property type="match status" value="1"/>
</dbReference>
<organism evidence="4 5">
    <name type="scientific">Tupaia chinensis</name>
    <name type="common">Chinese tree shrew</name>
    <name type="synonym">Tupaia belangeri chinensis</name>
    <dbReference type="NCBI Taxonomy" id="246437"/>
    <lineage>
        <taxon>Eukaryota</taxon>
        <taxon>Metazoa</taxon>
        <taxon>Chordata</taxon>
        <taxon>Craniata</taxon>
        <taxon>Vertebrata</taxon>
        <taxon>Euteleostomi</taxon>
        <taxon>Mammalia</taxon>
        <taxon>Eutheria</taxon>
        <taxon>Euarchontoglires</taxon>
        <taxon>Scandentia</taxon>
        <taxon>Tupaiidae</taxon>
        <taxon>Tupaia</taxon>
    </lineage>
</organism>
<dbReference type="Gene3D" id="2.130.10.10">
    <property type="entry name" value="YVTN repeat-like/Quinoprotein amine dehydrogenase"/>
    <property type="match status" value="1"/>
</dbReference>
<dbReference type="PANTHER" id="PTHR46550">
    <property type="entry name" value="F-BOX ONLY PROTEIN 3"/>
    <property type="match status" value="1"/>
</dbReference>
<evidence type="ECO:0000313" key="5">
    <source>
        <dbReference type="Proteomes" id="UP000011518"/>
    </source>
</evidence>
<dbReference type="Proteomes" id="UP000011518">
    <property type="component" value="Unassembled WGS sequence"/>
</dbReference>
<dbReference type="InterPro" id="IPR036322">
    <property type="entry name" value="WD40_repeat_dom_sf"/>
</dbReference>
<dbReference type="Pfam" id="PF12937">
    <property type="entry name" value="F-box-like"/>
    <property type="match status" value="1"/>
</dbReference>
<proteinExistence type="predicted"/>
<dbReference type="SUPFAM" id="SSF50978">
    <property type="entry name" value="WD40 repeat-like"/>
    <property type="match status" value="1"/>
</dbReference>
<dbReference type="InterPro" id="IPR052121">
    <property type="entry name" value="F-box_SCF_Substrate_Recog"/>
</dbReference>
<accession>L9KH56</accession>
<dbReference type="SUPFAM" id="SSF81383">
    <property type="entry name" value="F-box domain"/>
    <property type="match status" value="1"/>
</dbReference>
<evidence type="ECO:0000313" key="4">
    <source>
        <dbReference type="EMBL" id="ELW61834.1"/>
    </source>
</evidence>
<dbReference type="InterPro" id="IPR036047">
    <property type="entry name" value="F-box-like_dom_sf"/>
</dbReference>
<dbReference type="SMART" id="SM00320">
    <property type="entry name" value="WD40"/>
    <property type="match status" value="2"/>
</dbReference>
<keyword evidence="2" id="KW-0833">Ubl conjugation pathway</keyword>
<reference evidence="5" key="1">
    <citation type="submission" date="2012-07" db="EMBL/GenBank/DDBJ databases">
        <title>Genome of the Chinese tree shrew, a rising model animal genetically related to primates.</title>
        <authorList>
            <person name="Zhang G."/>
            <person name="Fan Y."/>
            <person name="Yao Y."/>
            <person name="Huang Z."/>
        </authorList>
    </citation>
    <scope>NUCLEOTIDE SEQUENCE [LARGE SCALE GENOMIC DNA]</scope>
</reference>
<dbReference type="InParanoid" id="L9KH56"/>
<evidence type="ECO:0000256" key="1">
    <source>
        <dbReference type="ARBA" id="ARBA00004906"/>
    </source>
</evidence>
<dbReference type="eggNOG" id="ENOG502R86T">
    <property type="taxonomic scope" value="Eukaryota"/>
</dbReference>
<evidence type="ECO:0000256" key="2">
    <source>
        <dbReference type="ARBA" id="ARBA00022786"/>
    </source>
</evidence>
<dbReference type="InterPro" id="IPR015943">
    <property type="entry name" value="WD40/YVTN_repeat-like_dom_sf"/>
</dbReference>
<keyword evidence="5" id="KW-1185">Reference proteome</keyword>
<comment type="pathway">
    <text evidence="1">Protein modification; protein ubiquitination.</text>
</comment>
<evidence type="ECO:0000259" key="3">
    <source>
        <dbReference type="PROSITE" id="PS50181"/>
    </source>
</evidence>
<protein>
    <submittedName>
        <fullName evidence="4">F-box/WD repeat-containing protein 12</fullName>
    </submittedName>
</protein>